<evidence type="ECO:0000313" key="6">
    <source>
        <dbReference type="Proteomes" id="UP001161247"/>
    </source>
</evidence>
<feature type="region of interest" description="Disordered" evidence="3">
    <location>
        <begin position="154"/>
        <end position="205"/>
    </location>
</feature>
<name>A0AAV1E9Y2_OLDCO</name>
<dbReference type="CDD" id="cd06465">
    <property type="entry name" value="p23_hB-ind1_like"/>
    <property type="match status" value="1"/>
</dbReference>
<protein>
    <recommendedName>
        <fullName evidence="2">Co-chaperone protein p23</fullName>
    </recommendedName>
</protein>
<feature type="compositionally biased region" description="Polar residues" evidence="3">
    <location>
        <begin position="196"/>
        <end position="205"/>
    </location>
</feature>
<comment type="subcellular location">
    <subcellularLocation>
        <location evidence="2">Cytoplasm</location>
    </subcellularLocation>
    <subcellularLocation>
        <location evidence="2">Nucleus</location>
    </subcellularLocation>
</comment>
<dbReference type="Gene3D" id="2.60.40.790">
    <property type="match status" value="1"/>
</dbReference>
<keyword evidence="2" id="KW-0539">Nucleus</keyword>
<dbReference type="AlphaFoldDB" id="A0AAV1E9Y2"/>
<proteinExistence type="inferred from homology"/>
<reference evidence="5" key="1">
    <citation type="submission" date="2023-03" db="EMBL/GenBank/DDBJ databases">
        <authorList>
            <person name="Julca I."/>
        </authorList>
    </citation>
    <scope>NUCLEOTIDE SEQUENCE</scope>
</reference>
<dbReference type="PANTHER" id="PTHR22932:SF11">
    <property type="entry name" value="CO-CHAPERONE PROTEIN P23"/>
    <property type="match status" value="1"/>
</dbReference>
<dbReference type="Pfam" id="PF04969">
    <property type="entry name" value="CS"/>
    <property type="match status" value="1"/>
</dbReference>
<evidence type="ECO:0000256" key="2">
    <source>
        <dbReference type="RuleBase" id="RU369032"/>
    </source>
</evidence>
<evidence type="ECO:0000256" key="1">
    <source>
        <dbReference type="ARBA" id="ARBA00025733"/>
    </source>
</evidence>
<dbReference type="GO" id="GO:0005829">
    <property type="term" value="C:cytosol"/>
    <property type="evidence" value="ECO:0007669"/>
    <property type="project" value="TreeGrafter"/>
</dbReference>
<dbReference type="Proteomes" id="UP001161247">
    <property type="component" value="Chromosome 8"/>
</dbReference>
<comment type="function">
    <text evidence="2">Acts as a co-chaperone for HSP90.</text>
</comment>
<organism evidence="5 6">
    <name type="scientific">Oldenlandia corymbosa var. corymbosa</name>
    <dbReference type="NCBI Taxonomy" id="529605"/>
    <lineage>
        <taxon>Eukaryota</taxon>
        <taxon>Viridiplantae</taxon>
        <taxon>Streptophyta</taxon>
        <taxon>Embryophyta</taxon>
        <taxon>Tracheophyta</taxon>
        <taxon>Spermatophyta</taxon>
        <taxon>Magnoliopsida</taxon>
        <taxon>eudicotyledons</taxon>
        <taxon>Gunneridae</taxon>
        <taxon>Pentapetalae</taxon>
        <taxon>asterids</taxon>
        <taxon>lamiids</taxon>
        <taxon>Gentianales</taxon>
        <taxon>Rubiaceae</taxon>
        <taxon>Rubioideae</taxon>
        <taxon>Spermacoceae</taxon>
        <taxon>Hedyotis-Oldenlandia complex</taxon>
        <taxon>Oldenlandia</taxon>
    </lineage>
</organism>
<dbReference type="GO" id="GO:0005634">
    <property type="term" value="C:nucleus"/>
    <property type="evidence" value="ECO:0007669"/>
    <property type="project" value="UniProtKB-SubCell"/>
</dbReference>
<dbReference type="PROSITE" id="PS51203">
    <property type="entry name" value="CS"/>
    <property type="match status" value="1"/>
</dbReference>
<comment type="subunit">
    <text evidence="2">Interacts with HSP90 in an ATP-dependent manner.</text>
</comment>
<feature type="domain" description="CS" evidence="4">
    <location>
        <begin position="2"/>
        <end position="91"/>
    </location>
</feature>
<feature type="compositionally biased region" description="Acidic residues" evidence="3">
    <location>
        <begin position="168"/>
        <end position="179"/>
    </location>
</feature>
<dbReference type="InterPro" id="IPR007052">
    <property type="entry name" value="CS_dom"/>
</dbReference>
<dbReference type="FunFam" id="2.60.40.790:FF:000013">
    <property type="entry name" value="Very-long-chain (3R)-3-hydroxyacyl-CoA dehydratase"/>
    <property type="match status" value="1"/>
</dbReference>
<evidence type="ECO:0000313" key="5">
    <source>
        <dbReference type="EMBL" id="CAI9116426.1"/>
    </source>
</evidence>
<dbReference type="GO" id="GO:0051087">
    <property type="term" value="F:protein-folding chaperone binding"/>
    <property type="evidence" value="ECO:0007669"/>
    <property type="project" value="UniProtKB-ARBA"/>
</dbReference>
<comment type="similarity">
    <text evidence="1 2">Belongs to the p23/wos2 family.</text>
</comment>
<dbReference type="InterPro" id="IPR008978">
    <property type="entry name" value="HSP20-like_chaperone"/>
</dbReference>
<sequence length="205" mass="23157">MSRHPTVLWAQRLDKVFITVELPDAKDVKLKLEPEGKFSFSATAGADNTPYEVELDLFDKVDVNESKSSITSRQICYIVKKAESKWWDKLLKHGVRTPVFLKVDWDKWVDEDELDKKEDNFGSDMHFGGMDFSNLNMGGDGELDDVIENVDYEDDGKDDDFDFHLEYAGDDGSDTEDENEVNKANPAASSELDAKQSASETETKA</sequence>
<dbReference type="SUPFAM" id="SSF49764">
    <property type="entry name" value="HSP20-like chaperones"/>
    <property type="match status" value="1"/>
</dbReference>
<accession>A0AAV1E9Y2</accession>
<dbReference type="GO" id="GO:0101031">
    <property type="term" value="C:protein folding chaperone complex"/>
    <property type="evidence" value="ECO:0007669"/>
    <property type="project" value="UniProtKB-ARBA"/>
</dbReference>
<evidence type="ECO:0000256" key="3">
    <source>
        <dbReference type="SAM" id="MobiDB-lite"/>
    </source>
</evidence>
<keyword evidence="2" id="KW-0143">Chaperone</keyword>
<dbReference type="GO" id="GO:0006457">
    <property type="term" value="P:protein folding"/>
    <property type="evidence" value="ECO:0007669"/>
    <property type="project" value="TreeGrafter"/>
</dbReference>
<keyword evidence="6" id="KW-1185">Reference proteome</keyword>
<dbReference type="GO" id="GO:0009408">
    <property type="term" value="P:response to heat"/>
    <property type="evidence" value="ECO:0007669"/>
    <property type="project" value="UniProtKB-ARBA"/>
</dbReference>
<dbReference type="GO" id="GO:0051131">
    <property type="term" value="P:chaperone-mediated protein complex assembly"/>
    <property type="evidence" value="ECO:0007669"/>
    <property type="project" value="TreeGrafter"/>
</dbReference>
<keyword evidence="2" id="KW-0963">Cytoplasm</keyword>
<dbReference type="PANTHER" id="PTHR22932">
    <property type="entry name" value="TELOMERASE-BINDING PROTEIN P23 HSP90 CO-CHAPERONE"/>
    <property type="match status" value="1"/>
</dbReference>
<evidence type="ECO:0000259" key="4">
    <source>
        <dbReference type="PROSITE" id="PS51203"/>
    </source>
</evidence>
<dbReference type="GO" id="GO:0051879">
    <property type="term" value="F:Hsp90 protein binding"/>
    <property type="evidence" value="ECO:0007669"/>
    <property type="project" value="UniProtKB-UniRule"/>
</dbReference>
<gene>
    <name evidence="5" type="ORF">OLC1_LOCUS22724</name>
</gene>
<dbReference type="InterPro" id="IPR045250">
    <property type="entry name" value="p23-like"/>
</dbReference>
<dbReference type="EMBL" id="OX459125">
    <property type="protein sequence ID" value="CAI9116426.1"/>
    <property type="molecule type" value="Genomic_DNA"/>
</dbReference>